<feature type="compositionally biased region" description="Polar residues" evidence="1">
    <location>
        <begin position="282"/>
        <end position="296"/>
    </location>
</feature>
<dbReference type="EMBL" id="JAVHNR010000005">
    <property type="protein sequence ID" value="KAK6342485.1"/>
    <property type="molecule type" value="Genomic_DNA"/>
</dbReference>
<gene>
    <name evidence="3" type="ORF">TWF718_007888</name>
</gene>
<dbReference type="InterPro" id="IPR057678">
    <property type="entry name" value="DUF7918"/>
</dbReference>
<feature type="domain" description="DUF7918" evidence="2">
    <location>
        <begin position="7"/>
        <end position="221"/>
    </location>
</feature>
<reference evidence="3 4" key="1">
    <citation type="submission" date="2019-10" db="EMBL/GenBank/DDBJ databases">
        <authorList>
            <person name="Palmer J.M."/>
        </authorList>
    </citation>
    <scope>NUCLEOTIDE SEQUENCE [LARGE SCALE GENOMIC DNA]</scope>
    <source>
        <strain evidence="3 4">TWF718</strain>
    </source>
</reference>
<sequence length="313" mass="35852">MPTLRNITCNVQIDGKALETISEEVCGHIYEGYIIVESGKPYTLNFEFGKTGSPRHCIWVQVDGQIVNSASCEEKEIEIAGSRYGLNTYHGQMAWEYRHLEFKNILEIGNPKYPERNLNRIQNVGKIRVIIRRQHGETVVTDYEPTANPESYRTFLPLRAIPKSEIKRRHISHGTHISQEVSEFYDASKSSNPKDVERHDHVVFVFNYASREMLRKMGVLPPEQMSIDDDLVGMSMDTLQQEVMKLRTKKKWTFSRIWSTKKIEEEEGKPTGLVVEGKDKNNIQSKESLNSGSEISAISAEGKKGRSKRLLCF</sequence>
<dbReference type="Proteomes" id="UP001313282">
    <property type="component" value="Unassembled WGS sequence"/>
</dbReference>
<evidence type="ECO:0000313" key="3">
    <source>
        <dbReference type="EMBL" id="KAK6342485.1"/>
    </source>
</evidence>
<name>A0AAN8MMB6_9PEZI</name>
<keyword evidence="4" id="KW-1185">Reference proteome</keyword>
<evidence type="ECO:0000259" key="2">
    <source>
        <dbReference type="Pfam" id="PF25534"/>
    </source>
</evidence>
<organism evidence="3 4">
    <name type="scientific">Orbilia javanica</name>
    <dbReference type="NCBI Taxonomy" id="47235"/>
    <lineage>
        <taxon>Eukaryota</taxon>
        <taxon>Fungi</taxon>
        <taxon>Dikarya</taxon>
        <taxon>Ascomycota</taxon>
        <taxon>Pezizomycotina</taxon>
        <taxon>Orbiliomycetes</taxon>
        <taxon>Orbiliales</taxon>
        <taxon>Orbiliaceae</taxon>
        <taxon>Orbilia</taxon>
    </lineage>
</organism>
<protein>
    <recommendedName>
        <fullName evidence="2">DUF7918 domain-containing protein</fullName>
    </recommendedName>
</protein>
<accession>A0AAN8MMB6</accession>
<dbReference type="Pfam" id="PF25534">
    <property type="entry name" value="DUF7918"/>
    <property type="match status" value="1"/>
</dbReference>
<evidence type="ECO:0000256" key="1">
    <source>
        <dbReference type="SAM" id="MobiDB-lite"/>
    </source>
</evidence>
<dbReference type="AlphaFoldDB" id="A0AAN8MMB6"/>
<comment type="caution">
    <text evidence="3">The sequence shown here is derived from an EMBL/GenBank/DDBJ whole genome shotgun (WGS) entry which is preliminary data.</text>
</comment>
<proteinExistence type="predicted"/>
<feature type="region of interest" description="Disordered" evidence="1">
    <location>
        <begin position="278"/>
        <end position="308"/>
    </location>
</feature>
<evidence type="ECO:0000313" key="4">
    <source>
        <dbReference type="Proteomes" id="UP001313282"/>
    </source>
</evidence>